<evidence type="ECO:0000259" key="2">
    <source>
        <dbReference type="Pfam" id="PF10354"/>
    </source>
</evidence>
<dbReference type="AlphaFoldDB" id="Q5KBP9"/>
<dbReference type="InParanoid" id="Q5KBP9"/>
<dbReference type="PANTHER" id="PTHR11538:SF26">
    <property type="entry name" value="FERREDOXIN-FOLD ANTICODON-BINDING DOMAIN-CONTAINING PROTEIN 1"/>
    <property type="match status" value="1"/>
</dbReference>
<keyword evidence="4" id="KW-1185">Reference proteome</keyword>
<dbReference type="GO" id="GO:0070042">
    <property type="term" value="F:rRNA (uridine-N3-)-methyltransferase activity"/>
    <property type="evidence" value="ECO:0000318"/>
    <property type="project" value="GO_Central"/>
</dbReference>
<feature type="compositionally biased region" description="Acidic residues" evidence="1">
    <location>
        <begin position="239"/>
        <end position="255"/>
    </location>
</feature>
<evidence type="ECO:0000313" key="3">
    <source>
        <dbReference type="EMBL" id="AAW45517.1"/>
    </source>
</evidence>
<organism evidence="3 4">
    <name type="scientific">Cryptococcus deneoformans (strain JEC21 / ATCC MYA-565)</name>
    <name type="common">Cryptococcus neoformans var. neoformans serotype D</name>
    <dbReference type="NCBI Taxonomy" id="214684"/>
    <lineage>
        <taxon>Eukaryota</taxon>
        <taxon>Fungi</taxon>
        <taxon>Dikarya</taxon>
        <taxon>Basidiomycota</taxon>
        <taxon>Agaricomycotina</taxon>
        <taxon>Tremellomycetes</taxon>
        <taxon>Tremellales</taxon>
        <taxon>Cryptococcaceae</taxon>
        <taxon>Cryptococcus</taxon>
        <taxon>Cryptococcus neoformans species complex</taxon>
    </lineage>
</organism>
<dbReference type="InterPro" id="IPR019446">
    <property type="entry name" value="BMT5-like"/>
</dbReference>
<sequence>MPKLKAALASQQHSVAKLAARKRAQAAEDAKRASIKASVDGVKKGKKRAKAAASKMANEAKSEGLEQITKSKAKKKPPTIPFDKQDTILLLGEANFSFSLSLLREPHNLPAHQILATVYDSERTTLEKYPDAAENIRLLKEEGVRVEFGVDAGALEKCKAVGKGRRWSRVIFNFPHVGAGITDQDRNILTNQHMLLKFFRSVEPLLTEGPTHIPIPQSSSSKSNSKDKQKRKQKKPSSDDEAAPEPEDEEEDFFFNDDPTFTNPKIVVPKEFTPPKRAGTVLITILSCPPYTLWCLPQLAARPPPICPGTNLPQPRYTLLRSFEFRPEIYEGYAHRRTIGWKEGLSKSENEEILGRKGMPRTYEFVRTTNTKGD</sequence>
<proteinExistence type="predicted"/>
<reference evidence="3 4" key="1">
    <citation type="journal article" date="2005" name="Science">
        <title>The genome of the basidiomycetous yeast and human pathogen Cryptococcus neoformans.</title>
        <authorList>
            <person name="Loftus B.J."/>
            <person name="Fung E."/>
            <person name="Roncaglia P."/>
            <person name="Rowley D."/>
            <person name="Amedeo P."/>
            <person name="Bruno D."/>
            <person name="Vamathevan J."/>
            <person name="Miranda M."/>
            <person name="Anderson I.J."/>
            <person name="Fraser J.A."/>
            <person name="Allen J.E."/>
            <person name="Bosdet I.E."/>
            <person name="Brent M.R."/>
            <person name="Chiu R."/>
            <person name="Doering T.L."/>
            <person name="Donlin M.J."/>
            <person name="D'Souza C.A."/>
            <person name="Fox D.S."/>
            <person name="Grinberg V."/>
            <person name="Fu J."/>
            <person name="Fukushima M."/>
            <person name="Haas B.J."/>
            <person name="Huang J.C."/>
            <person name="Janbon G."/>
            <person name="Jones S.J."/>
            <person name="Koo H.L."/>
            <person name="Krzywinski M.I."/>
            <person name="Kwon-Chung J.K."/>
            <person name="Lengeler K.B."/>
            <person name="Maiti R."/>
            <person name="Marra M.A."/>
            <person name="Marra R.E."/>
            <person name="Mathewson C.A."/>
            <person name="Mitchell T.G."/>
            <person name="Pertea M."/>
            <person name="Riggs F.R."/>
            <person name="Salzberg S.L."/>
            <person name="Schein J.E."/>
            <person name="Shvartsbeyn A."/>
            <person name="Shin H."/>
            <person name="Shumway M."/>
            <person name="Specht C.A."/>
            <person name="Suh B.B."/>
            <person name="Tenney A."/>
            <person name="Utterback T.R."/>
            <person name="Wickes B.L."/>
            <person name="Wortman J.R."/>
            <person name="Wye N.H."/>
            <person name="Kronstad J.W."/>
            <person name="Lodge J.K."/>
            <person name="Heitman J."/>
            <person name="Davis R.W."/>
            <person name="Fraser C.M."/>
            <person name="Hyman R.W."/>
        </authorList>
    </citation>
    <scope>NUCLEOTIDE SEQUENCE [LARGE SCALE GENOMIC DNA]</scope>
    <source>
        <strain evidence="4">JEC21 / ATCC MYA-565</strain>
    </source>
</reference>
<dbReference type="Pfam" id="PF10354">
    <property type="entry name" value="BMT5-like"/>
    <property type="match status" value="1"/>
</dbReference>
<dbReference type="KEGG" id="cne:CNI01820"/>
<dbReference type="OrthoDB" id="273345at2759"/>
<dbReference type="HOGENOM" id="CLU_035438_1_1_1"/>
<dbReference type="EMBL" id="AE017349">
    <property type="protein sequence ID" value="AAW45517.1"/>
    <property type="molecule type" value="Genomic_DNA"/>
</dbReference>
<dbReference type="RefSeq" id="XP_572824.1">
    <property type="nucleotide sequence ID" value="XM_572824.2"/>
</dbReference>
<dbReference type="GO" id="GO:0070475">
    <property type="term" value="P:rRNA base methylation"/>
    <property type="evidence" value="ECO:0000318"/>
    <property type="project" value="GO_Central"/>
</dbReference>
<dbReference type="GO" id="GO:0005737">
    <property type="term" value="C:cytoplasm"/>
    <property type="evidence" value="ECO:0000318"/>
    <property type="project" value="GO_Central"/>
</dbReference>
<dbReference type="GeneID" id="3259370"/>
<name>Q5KBP9_CRYD1</name>
<dbReference type="PaxDb" id="214684-Q5KBP9"/>
<gene>
    <name evidence="3" type="ordered locus">CNI01820</name>
</gene>
<evidence type="ECO:0000256" key="1">
    <source>
        <dbReference type="SAM" id="MobiDB-lite"/>
    </source>
</evidence>
<dbReference type="STRING" id="214684.Q5KBP9"/>
<dbReference type="OMA" id="YPGYKHA"/>
<dbReference type="FunCoup" id="Q5KBP9">
    <property type="interactions" value="221"/>
</dbReference>
<dbReference type="Proteomes" id="UP000002149">
    <property type="component" value="Chromosome 9"/>
</dbReference>
<dbReference type="eggNOG" id="KOG4174">
    <property type="taxonomic scope" value="Eukaryota"/>
</dbReference>
<accession>Q5KBP9</accession>
<feature type="domain" description="25S rRNA (uridine-N(3))-methyltransferase BMT5-like" evidence="2">
    <location>
        <begin position="89"/>
        <end position="337"/>
    </location>
</feature>
<evidence type="ECO:0000313" key="4">
    <source>
        <dbReference type="Proteomes" id="UP000002149"/>
    </source>
</evidence>
<dbReference type="PANTHER" id="PTHR11538">
    <property type="entry name" value="PHENYLALANYL-TRNA SYNTHETASE"/>
    <property type="match status" value="1"/>
</dbReference>
<feature type="region of interest" description="Disordered" evidence="1">
    <location>
        <begin position="209"/>
        <end position="257"/>
    </location>
</feature>
<protein>
    <submittedName>
        <fullName evidence="3">Expressed protein</fullName>
    </submittedName>
</protein>
<dbReference type="VEuPathDB" id="FungiDB:CNI01820"/>